<dbReference type="Proteomes" id="UP001054252">
    <property type="component" value="Unassembled WGS sequence"/>
</dbReference>
<evidence type="ECO:0000256" key="4">
    <source>
        <dbReference type="ARBA" id="ARBA00030084"/>
    </source>
</evidence>
<dbReference type="PANTHER" id="PTHR11782:SF3">
    <property type="entry name" value="APYRASE 6-RELATED"/>
    <property type="match status" value="1"/>
</dbReference>
<evidence type="ECO:0000256" key="2">
    <source>
        <dbReference type="ARBA" id="ARBA00012148"/>
    </source>
</evidence>
<keyword evidence="9" id="KW-0472">Membrane</keyword>
<dbReference type="GO" id="GO:0017110">
    <property type="term" value="F:nucleoside diphosphate phosphatase activity"/>
    <property type="evidence" value="ECO:0007669"/>
    <property type="project" value="TreeGrafter"/>
</dbReference>
<dbReference type="InterPro" id="IPR000407">
    <property type="entry name" value="GDA1_CD39_NTPase"/>
</dbReference>
<gene>
    <name evidence="10" type="ORF">SLEP1_g32221</name>
</gene>
<dbReference type="Pfam" id="PF01150">
    <property type="entry name" value="GDA1_CD39"/>
    <property type="match status" value="1"/>
</dbReference>
<name>A0AAV5KCP5_9ROSI</name>
<comment type="similarity">
    <text evidence="1">Belongs to the GDA1/CD39 NTPase family.</text>
</comment>
<evidence type="ECO:0000313" key="11">
    <source>
        <dbReference type="Proteomes" id="UP001054252"/>
    </source>
</evidence>
<dbReference type="GO" id="GO:0004050">
    <property type="term" value="F:apyrase activity"/>
    <property type="evidence" value="ECO:0007669"/>
    <property type="project" value="UniProtKB-EC"/>
</dbReference>
<dbReference type="AlphaFoldDB" id="A0AAV5KCP5"/>
<dbReference type="EMBL" id="BPVZ01000060">
    <property type="protein sequence ID" value="GKV22341.1"/>
    <property type="molecule type" value="Genomic_DNA"/>
</dbReference>
<dbReference type="GO" id="GO:0009134">
    <property type="term" value="P:nucleoside diphosphate catabolic process"/>
    <property type="evidence" value="ECO:0007669"/>
    <property type="project" value="TreeGrafter"/>
</dbReference>
<evidence type="ECO:0000256" key="6">
    <source>
        <dbReference type="ARBA" id="ARBA00031428"/>
    </source>
</evidence>
<sequence length="116" mass="12881">MRVIPGLSVYASDPESAGLAIMGLLEFGKGTVPKKRWAETEIRLMATAGLRLLDIGVQDEILESCTRVLRASGFKFHHDWASVITGVLLYDLLFFVVSYLFVVNFVQEEGKECTVV</sequence>
<comment type="catalytic activity">
    <reaction evidence="8">
        <text>a ribonucleoside 5'-triphosphate + 2 H2O = a ribonucleoside 5'-phosphate + 2 phosphate + 2 H(+)</text>
        <dbReference type="Rhea" id="RHEA:36795"/>
        <dbReference type="ChEBI" id="CHEBI:15377"/>
        <dbReference type="ChEBI" id="CHEBI:15378"/>
        <dbReference type="ChEBI" id="CHEBI:43474"/>
        <dbReference type="ChEBI" id="CHEBI:58043"/>
        <dbReference type="ChEBI" id="CHEBI:61557"/>
        <dbReference type="EC" id="3.6.1.5"/>
    </reaction>
</comment>
<evidence type="ECO:0000256" key="5">
    <source>
        <dbReference type="ARBA" id="ARBA00031370"/>
    </source>
</evidence>
<dbReference type="PANTHER" id="PTHR11782">
    <property type="entry name" value="ADENOSINE/GUANOSINE DIPHOSPHATASE"/>
    <property type="match status" value="1"/>
</dbReference>
<keyword evidence="9" id="KW-0812">Transmembrane</keyword>
<evidence type="ECO:0000256" key="7">
    <source>
        <dbReference type="ARBA" id="ARBA00032306"/>
    </source>
</evidence>
<keyword evidence="3" id="KW-0378">Hydrolase</keyword>
<reference evidence="10 11" key="1">
    <citation type="journal article" date="2021" name="Commun. Biol.">
        <title>The genome of Shorea leprosula (Dipterocarpaceae) highlights the ecological relevance of drought in aseasonal tropical rainforests.</title>
        <authorList>
            <person name="Ng K.K.S."/>
            <person name="Kobayashi M.J."/>
            <person name="Fawcett J.A."/>
            <person name="Hatakeyama M."/>
            <person name="Paape T."/>
            <person name="Ng C.H."/>
            <person name="Ang C.C."/>
            <person name="Tnah L.H."/>
            <person name="Lee C.T."/>
            <person name="Nishiyama T."/>
            <person name="Sese J."/>
            <person name="O'Brien M.J."/>
            <person name="Copetti D."/>
            <person name="Mohd Noor M.I."/>
            <person name="Ong R.C."/>
            <person name="Putra M."/>
            <person name="Sireger I.Z."/>
            <person name="Indrioko S."/>
            <person name="Kosugi Y."/>
            <person name="Izuno A."/>
            <person name="Isagi Y."/>
            <person name="Lee S.L."/>
            <person name="Shimizu K.K."/>
        </authorList>
    </citation>
    <scope>NUCLEOTIDE SEQUENCE [LARGE SCALE GENOMIC DNA]</scope>
    <source>
        <strain evidence="10">214</strain>
    </source>
</reference>
<comment type="caution">
    <text evidence="10">The sequence shown here is derived from an EMBL/GenBank/DDBJ whole genome shotgun (WGS) entry which is preliminary data.</text>
</comment>
<dbReference type="EC" id="3.6.1.5" evidence="2"/>
<proteinExistence type="inferred from homology"/>
<organism evidence="10 11">
    <name type="scientific">Rubroshorea leprosula</name>
    <dbReference type="NCBI Taxonomy" id="152421"/>
    <lineage>
        <taxon>Eukaryota</taxon>
        <taxon>Viridiplantae</taxon>
        <taxon>Streptophyta</taxon>
        <taxon>Embryophyta</taxon>
        <taxon>Tracheophyta</taxon>
        <taxon>Spermatophyta</taxon>
        <taxon>Magnoliopsida</taxon>
        <taxon>eudicotyledons</taxon>
        <taxon>Gunneridae</taxon>
        <taxon>Pentapetalae</taxon>
        <taxon>rosids</taxon>
        <taxon>malvids</taxon>
        <taxon>Malvales</taxon>
        <taxon>Dipterocarpaceae</taxon>
        <taxon>Rubroshorea</taxon>
    </lineage>
</organism>
<evidence type="ECO:0000256" key="3">
    <source>
        <dbReference type="ARBA" id="ARBA00022801"/>
    </source>
</evidence>
<evidence type="ECO:0000256" key="8">
    <source>
        <dbReference type="ARBA" id="ARBA00049175"/>
    </source>
</evidence>
<keyword evidence="11" id="KW-1185">Reference proteome</keyword>
<accession>A0AAV5KCP5</accession>
<dbReference type="GO" id="GO:0016020">
    <property type="term" value="C:membrane"/>
    <property type="evidence" value="ECO:0007669"/>
    <property type="project" value="TreeGrafter"/>
</dbReference>
<evidence type="ECO:0000256" key="9">
    <source>
        <dbReference type="SAM" id="Phobius"/>
    </source>
</evidence>
<evidence type="ECO:0000313" key="10">
    <source>
        <dbReference type="EMBL" id="GKV22341.1"/>
    </source>
</evidence>
<evidence type="ECO:0000256" key="1">
    <source>
        <dbReference type="ARBA" id="ARBA00009283"/>
    </source>
</evidence>
<keyword evidence="9" id="KW-1133">Transmembrane helix</keyword>
<protein>
    <recommendedName>
        <fullName evidence="2">apyrase</fullName>
        <ecNumber evidence="2">3.6.1.5</ecNumber>
    </recommendedName>
    <alternativeName>
        <fullName evidence="6">ATP-diphosphatase</fullName>
    </alternativeName>
    <alternativeName>
        <fullName evidence="7">ATP-diphosphohydrolase</fullName>
    </alternativeName>
    <alternativeName>
        <fullName evidence="4">Adenosine diphosphatase</fullName>
    </alternativeName>
    <alternativeName>
        <fullName evidence="5">NTPDase</fullName>
    </alternativeName>
</protein>
<feature type="transmembrane region" description="Helical" evidence="9">
    <location>
        <begin position="80"/>
        <end position="102"/>
    </location>
</feature>
<dbReference type="Gene3D" id="3.30.420.40">
    <property type="match status" value="1"/>
</dbReference>